<dbReference type="InterPro" id="IPR048742">
    <property type="entry name" value="Pus10_N_euk"/>
</dbReference>
<dbReference type="GO" id="GO:0031119">
    <property type="term" value="P:tRNA pseudouridine synthesis"/>
    <property type="evidence" value="ECO:0007669"/>
    <property type="project" value="TreeGrafter"/>
</dbReference>
<dbReference type="NCBIfam" id="TIGR01213">
    <property type="entry name" value="pseudo_Pus10arc"/>
    <property type="match status" value="1"/>
</dbReference>
<organism evidence="10 11">
    <name type="scientific">Ziziphus jujuba var. spinosa</name>
    <dbReference type="NCBI Taxonomy" id="714518"/>
    <lineage>
        <taxon>Eukaryota</taxon>
        <taxon>Viridiplantae</taxon>
        <taxon>Streptophyta</taxon>
        <taxon>Embryophyta</taxon>
        <taxon>Tracheophyta</taxon>
        <taxon>Spermatophyta</taxon>
        <taxon>Magnoliopsida</taxon>
        <taxon>eudicotyledons</taxon>
        <taxon>Gunneridae</taxon>
        <taxon>Pentapetalae</taxon>
        <taxon>rosids</taxon>
        <taxon>fabids</taxon>
        <taxon>Rosales</taxon>
        <taxon>Rhamnaceae</taxon>
        <taxon>Paliureae</taxon>
        <taxon>Ziziphus</taxon>
    </lineage>
</organism>
<dbReference type="EMBL" id="JAEACU010000006">
    <property type="protein sequence ID" value="KAH7523445.1"/>
    <property type="molecule type" value="Genomic_DNA"/>
</dbReference>
<dbReference type="Pfam" id="PF21237">
    <property type="entry name" value="Pus10_N_euk"/>
    <property type="match status" value="1"/>
</dbReference>
<name>A0A978V6B0_ZIZJJ</name>
<comment type="caution">
    <text evidence="10">The sequence shown here is derived from an EMBL/GenBank/DDBJ whole genome shotgun (WGS) entry which is preliminary data.</text>
</comment>
<dbReference type="GO" id="GO:0003723">
    <property type="term" value="F:RNA binding"/>
    <property type="evidence" value="ECO:0007669"/>
    <property type="project" value="InterPro"/>
</dbReference>
<dbReference type="PANTHER" id="PTHR21568">
    <property type="entry name" value="TRNA PSEUDOURIDINE SYNTHASE PUS10"/>
    <property type="match status" value="1"/>
</dbReference>
<accession>A0A978V6B0</accession>
<reference evidence="10" key="1">
    <citation type="journal article" date="2021" name="Front. Plant Sci.">
        <title>Chromosome-Scale Genome Assembly for Chinese Sour Jujube and Insights Into Its Genome Evolution and Domestication Signature.</title>
        <authorList>
            <person name="Shen L.-Y."/>
            <person name="Luo H."/>
            <person name="Wang X.-L."/>
            <person name="Wang X.-M."/>
            <person name="Qiu X.-J."/>
            <person name="Liu H."/>
            <person name="Zhou S.-S."/>
            <person name="Jia K.-H."/>
            <person name="Nie S."/>
            <person name="Bao Y.-T."/>
            <person name="Zhang R.-G."/>
            <person name="Yun Q.-Z."/>
            <person name="Chai Y.-H."/>
            <person name="Lu J.-Y."/>
            <person name="Li Y."/>
            <person name="Zhao S.-W."/>
            <person name="Mao J.-F."/>
            <person name="Jia S.-G."/>
            <person name="Mao Y.-M."/>
        </authorList>
    </citation>
    <scope>NUCLEOTIDE SEQUENCE</scope>
    <source>
        <strain evidence="10">AT0</strain>
        <tissue evidence="10">Leaf</tissue>
    </source>
</reference>
<feature type="domain" description="Pus10-like C-terminal" evidence="9">
    <location>
        <begin position="336"/>
        <end position="568"/>
    </location>
</feature>
<proteinExistence type="inferred from homology"/>
<dbReference type="Gene3D" id="3.30.70.2510">
    <property type="match status" value="1"/>
</dbReference>
<dbReference type="PANTHER" id="PTHR21568:SF0">
    <property type="entry name" value="TRNA PSEUDOURIDINE SYNTHASE PUS10"/>
    <property type="match status" value="1"/>
</dbReference>
<dbReference type="AlphaFoldDB" id="A0A978V6B0"/>
<dbReference type="GO" id="GO:0160148">
    <property type="term" value="F:tRNA pseudouridine(55) synthase activity"/>
    <property type="evidence" value="ECO:0007669"/>
    <property type="project" value="UniProtKB-EC"/>
</dbReference>
<evidence type="ECO:0000256" key="4">
    <source>
        <dbReference type="ARBA" id="ARBA00023235"/>
    </source>
</evidence>
<dbReference type="FunFam" id="3.30.70.2510:FF:000001">
    <property type="entry name" value="tRNA pseudouridine synthase Pus10"/>
    <property type="match status" value="1"/>
</dbReference>
<evidence type="ECO:0000313" key="11">
    <source>
        <dbReference type="Proteomes" id="UP000813462"/>
    </source>
</evidence>
<evidence type="ECO:0000256" key="2">
    <source>
        <dbReference type="ARBA" id="ARBA00012787"/>
    </source>
</evidence>
<sequence length="584" mass="65955">MGEETAQLNQLISAPVEVKSIAGEDDVRAIYEFARALPFQAVECLLSAKVCNQCILRLFGISEHLYYVSTLSPWLLSSVFGDFTDSEKQKCTKSKDSKVDSVLCSVCLGILQIIYCYDKELVVNKKSANDLAITIADLIKQEGYQIDGFSLEVSIPPVIQENESSVWLCLKKKFGSELWFQGKSQSECISVKDALKISIIKPLESMLGCKSSISTFHVRLTYSHPVASTAIQNSINKNQGFKRRKTGKGDSYHPCSGNGLKTVDDDLICSDFSMSDVDVVVERPLESLQANESSESFKFPSKLVIILFAIGCLLIRFCLISKPCQLVFSCYRTHIYFGGRYLKYSRNVSQTRWIVDDERMGEASVEELIGSNILPICHGDSYKFHAAGREDIDVRMLGSGRPFLVEIQNARLMPSEDSVKNIEKHINKMEKKLVGVKNLKMVGSEGWTLMREGESEKQKQYAALVWISRPLKDEDFQCISSLKDMHIMQKTPVRVLHRRSPLAREKIIHWMRLERICGHSQYFLLHLCTQAGTYIKEFVHGDLGRTYPSIGSILDCRAEILQLDVTDVKMDCFLTEEGYPLLQC</sequence>
<dbReference type="Proteomes" id="UP000813462">
    <property type="component" value="Unassembled WGS sequence"/>
</dbReference>
<dbReference type="FunFam" id="3.30.70.3190:FF:000001">
    <property type="entry name" value="tRNA pseudouridine synthase Pus10"/>
    <property type="match status" value="1"/>
</dbReference>
<gene>
    <name evidence="10" type="ORF">FEM48_Zijuj06G0011600</name>
</gene>
<dbReference type="EC" id="5.4.99.25" evidence="2"/>
<evidence type="ECO:0000259" key="9">
    <source>
        <dbReference type="Pfam" id="PF21238"/>
    </source>
</evidence>
<dbReference type="InterPro" id="IPR020103">
    <property type="entry name" value="PsdUridine_synth_cat_dom_sf"/>
</dbReference>
<dbReference type="SUPFAM" id="SSF55120">
    <property type="entry name" value="Pseudouridine synthase"/>
    <property type="match status" value="1"/>
</dbReference>
<dbReference type="InterPro" id="IPR039894">
    <property type="entry name" value="Pus10-like"/>
</dbReference>
<dbReference type="Gene3D" id="3.30.70.3190">
    <property type="match status" value="1"/>
</dbReference>
<feature type="domain" description="Pus10 N-terminal eukaryotes" evidence="8">
    <location>
        <begin position="104"/>
        <end position="229"/>
    </location>
</feature>
<evidence type="ECO:0000256" key="1">
    <source>
        <dbReference type="ARBA" id="ARBA00009652"/>
    </source>
</evidence>
<keyword evidence="4" id="KW-0413">Isomerase</keyword>
<dbReference type="InterPro" id="IPR048741">
    <property type="entry name" value="Pus10-like_C"/>
</dbReference>
<evidence type="ECO:0000313" key="10">
    <source>
        <dbReference type="EMBL" id="KAH7523445.1"/>
    </source>
</evidence>
<evidence type="ECO:0000256" key="6">
    <source>
        <dbReference type="ARBA" id="ARBA00079393"/>
    </source>
</evidence>
<evidence type="ECO:0000259" key="8">
    <source>
        <dbReference type="Pfam" id="PF21237"/>
    </source>
</evidence>
<keyword evidence="3" id="KW-0819">tRNA processing</keyword>
<evidence type="ECO:0000256" key="5">
    <source>
        <dbReference type="ARBA" id="ARBA00075270"/>
    </source>
</evidence>
<protein>
    <recommendedName>
        <fullName evidence="2">tRNA pseudouridine(55) synthase</fullName>
        <ecNumber evidence="2">5.4.99.25</ecNumber>
    </recommendedName>
    <alternativeName>
        <fullName evidence="7">tRNA pseudouridine 55 synthase</fullName>
    </alternativeName>
    <alternativeName>
        <fullName evidence="5">tRNA pseudouridylate synthase</fullName>
    </alternativeName>
    <alternativeName>
        <fullName evidence="6">tRNA-uridine isomerase</fullName>
    </alternativeName>
</protein>
<evidence type="ECO:0000256" key="3">
    <source>
        <dbReference type="ARBA" id="ARBA00022694"/>
    </source>
</evidence>
<evidence type="ECO:0000256" key="7">
    <source>
        <dbReference type="ARBA" id="ARBA00083669"/>
    </source>
</evidence>
<dbReference type="Pfam" id="PF21238">
    <property type="entry name" value="Pus10_C"/>
    <property type="match status" value="1"/>
</dbReference>
<comment type="similarity">
    <text evidence="1">Belongs to the pseudouridine synthase Pus10 family.</text>
</comment>